<feature type="chain" id="PRO_5045999064" evidence="7">
    <location>
        <begin position="31"/>
        <end position="534"/>
    </location>
</feature>
<keyword evidence="1" id="KW-1003">Cell membrane</keyword>
<evidence type="ECO:0000256" key="5">
    <source>
        <dbReference type="ARBA" id="ARBA00023288"/>
    </source>
</evidence>
<accession>A0ABT9U6A7</accession>
<name>A0ABT9U6A7_PAEHA</name>
<protein>
    <submittedName>
        <fullName evidence="8">Aldouronate transport system substrate-binding protein</fullName>
    </submittedName>
</protein>
<keyword evidence="9" id="KW-1185">Reference proteome</keyword>
<dbReference type="InterPro" id="IPR050490">
    <property type="entry name" value="Bact_solute-bd_prot1"/>
</dbReference>
<organism evidence="8 9">
    <name type="scientific">Paenibacillus harenae</name>
    <dbReference type="NCBI Taxonomy" id="306543"/>
    <lineage>
        <taxon>Bacteria</taxon>
        <taxon>Bacillati</taxon>
        <taxon>Bacillota</taxon>
        <taxon>Bacilli</taxon>
        <taxon>Bacillales</taxon>
        <taxon>Paenibacillaceae</taxon>
        <taxon>Paenibacillus</taxon>
    </lineage>
</organism>
<keyword evidence="3" id="KW-0472">Membrane</keyword>
<evidence type="ECO:0000256" key="1">
    <source>
        <dbReference type="ARBA" id="ARBA00022475"/>
    </source>
</evidence>
<keyword evidence="2 7" id="KW-0732">Signal</keyword>
<evidence type="ECO:0000256" key="6">
    <source>
        <dbReference type="SAM" id="MobiDB-lite"/>
    </source>
</evidence>
<dbReference type="Pfam" id="PF01547">
    <property type="entry name" value="SBP_bac_1"/>
    <property type="match status" value="1"/>
</dbReference>
<comment type="caution">
    <text evidence="8">The sequence shown here is derived from an EMBL/GenBank/DDBJ whole genome shotgun (WGS) entry which is preliminary data.</text>
</comment>
<evidence type="ECO:0000313" key="8">
    <source>
        <dbReference type="EMBL" id="MDQ0115177.1"/>
    </source>
</evidence>
<evidence type="ECO:0000256" key="2">
    <source>
        <dbReference type="ARBA" id="ARBA00022729"/>
    </source>
</evidence>
<sequence length="534" mass="60074">MKTNTKGKERLLLILAMLLALLATACSNNAGEAGSTNAPSGNDPSGNSQNADDPYADLPKKISISTFDRGQVSSDEGTYEDNRWVKWIREQSGIDVSIVPVPRNQAQDTLNVLIASNQAPDLLWEFDRSYIGKLVTQGVIQPIGDYIEKYSTSYKRYLEENPDLKAHLTFNGEMYAVASKRPVTSIANHAMWIRQDWLDEVGMEKPTTVEELIKVAQAFKEHYPDSTPIVGANAPDIYAALHGSMSFLWYLEDGKMKYGPTLDRYKDVIGLEKQLYELGLVDKEYFTDSNNQRSNQLWTTGQAGILLGQWGTGAVDILMRDLISNVPDAKPVPLEAVASKHGKFGTYQEASPFIYVAFNKDMKNPKAAVEYLDWIIDKGWFTLMNGEEGVHYEKLGEIAKRIDADKFTKEVLYANEYAVLRQENIKPEDLPLQAADDALSQRIAALNAESLQTVLKNPFKRDIPYQPNFEEINEIRSTFDTFIRETRATAVTQGDKYTGDWAIGEIRKEWERLGGAEAEAIAQKWYEENKASFN</sequence>
<dbReference type="RefSeq" id="WP_307206601.1">
    <property type="nucleotide sequence ID" value="NZ_JAUSSU010000010.1"/>
</dbReference>
<reference evidence="8 9" key="1">
    <citation type="submission" date="2023-07" db="EMBL/GenBank/DDBJ databases">
        <title>Sorghum-associated microbial communities from plants grown in Nebraska, USA.</title>
        <authorList>
            <person name="Schachtman D."/>
        </authorList>
    </citation>
    <scope>NUCLEOTIDE SEQUENCE [LARGE SCALE GENOMIC DNA]</scope>
    <source>
        <strain evidence="8 9">CC482</strain>
    </source>
</reference>
<feature type="region of interest" description="Disordered" evidence="6">
    <location>
        <begin position="31"/>
        <end position="55"/>
    </location>
</feature>
<dbReference type="PANTHER" id="PTHR43649">
    <property type="entry name" value="ARABINOSE-BINDING PROTEIN-RELATED"/>
    <property type="match status" value="1"/>
</dbReference>
<dbReference type="SUPFAM" id="SSF53850">
    <property type="entry name" value="Periplasmic binding protein-like II"/>
    <property type="match status" value="1"/>
</dbReference>
<dbReference type="PROSITE" id="PS51257">
    <property type="entry name" value="PROKAR_LIPOPROTEIN"/>
    <property type="match status" value="1"/>
</dbReference>
<dbReference type="InterPro" id="IPR006059">
    <property type="entry name" value="SBP"/>
</dbReference>
<evidence type="ECO:0000313" key="9">
    <source>
        <dbReference type="Proteomes" id="UP001229346"/>
    </source>
</evidence>
<dbReference type="Gene3D" id="3.40.190.10">
    <property type="entry name" value="Periplasmic binding protein-like II"/>
    <property type="match status" value="2"/>
</dbReference>
<dbReference type="PANTHER" id="PTHR43649:SF33">
    <property type="entry name" value="POLYGALACTURONAN_RHAMNOGALACTURONAN-BINDING PROTEIN YTCQ"/>
    <property type="match status" value="1"/>
</dbReference>
<dbReference type="EMBL" id="JAUSSU010000010">
    <property type="protein sequence ID" value="MDQ0115177.1"/>
    <property type="molecule type" value="Genomic_DNA"/>
</dbReference>
<keyword evidence="5" id="KW-0449">Lipoprotein</keyword>
<feature type="compositionally biased region" description="Polar residues" evidence="6">
    <location>
        <begin position="31"/>
        <end position="51"/>
    </location>
</feature>
<keyword evidence="4" id="KW-0564">Palmitate</keyword>
<evidence type="ECO:0000256" key="3">
    <source>
        <dbReference type="ARBA" id="ARBA00023136"/>
    </source>
</evidence>
<proteinExistence type="predicted"/>
<gene>
    <name evidence="8" type="ORF">J2T15_004635</name>
</gene>
<feature type="signal peptide" evidence="7">
    <location>
        <begin position="1"/>
        <end position="30"/>
    </location>
</feature>
<evidence type="ECO:0000256" key="4">
    <source>
        <dbReference type="ARBA" id="ARBA00023139"/>
    </source>
</evidence>
<evidence type="ECO:0000256" key="7">
    <source>
        <dbReference type="SAM" id="SignalP"/>
    </source>
</evidence>
<dbReference type="Proteomes" id="UP001229346">
    <property type="component" value="Unassembled WGS sequence"/>
</dbReference>